<gene>
    <name evidence="2" type="ORF">ACFQ63_00230</name>
</gene>
<feature type="region of interest" description="Disordered" evidence="1">
    <location>
        <begin position="66"/>
        <end position="100"/>
    </location>
</feature>
<organism evidence="2 3">
    <name type="scientific">Streptomyces wedmorensis</name>
    <dbReference type="NCBI Taxonomy" id="43759"/>
    <lineage>
        <taxon>Bacteria</taxon>
        <taxon>Bacillati</taxon>
        <taxon>Actinomycetota</taxon>
        <taxon>Actinomycetes</taxon>
        <taxon>Kitasatosporales</taxon>
        <taxon>Streptomycetaceae</taxon>
        <taxon>Streptomyces</taxon>
    </lineage>
</organism>
<evidence type="ECO:0000313" key="2">
    <source>
        <dbReference type="EMBL" id="MFE5978115.1"/>
    </source>
</evidence>
<evidence type="ECO:0000313" key="3">
    <source>
        <dbReference type="Proteomes" id="UP001600424"/>
    </source>
</evidence>
<name>A0ABW6IMG3_STRWE</name>
<evidence type="ECO:0008006" key="4">
    <source>
        <dbReference type="Google" id="ProtNLM"/>
    </source>
</evidence>
<proteinExistence type="predicted"/>
<sequence length="100" mass="10306">MRPVECAACGNQVLCEKFSIAHTSVQWTADAALVCAEFRDRVAHGGTSARIRTCRSLRSSIDRAVADGTLTVGTPESGTPESGTPESGTAGTAATEAHDA</sequence>
<keyword evidence="3" id="KW-1185">Reference proteome</keyword>
<evidence type="ECO:0000256" key="1">
    <source>
        <dbReference type="SAM" id="MobiDB-lite"/>
    </source>
</evidence>
<dbReference type="Proteomes" id="UP001600424">
    <property type="component" value="Unassembled WGS sequence"/>
</dbReference>
<feature type="compositionally biased region" description="Low complexity" evidence="1">
    <location>
        <begin position="81"/>
        <end position="100"/>
    </location>
</feature>
<accession>A0ABW6IMG3</accession>
<reference evidence="2 3" key="1">
    <citation type="submission" date="2024-09" db="EMBL/GenBank/DDBJ databases">
        <title>The Natural Products Discovery Center: Release of the First 8490 Sequenced Strains for Exploring Actinobacteria Biosynthetic Diversity.</title>
        <authorList>
            <person name="Kalkreuter E."/>
            <person name="Kautsar S.A."/>
            <person name="Yang D."/>
            <person name="Bader C.D."/>
            <person name="Teijaro C.N."/>
            <person name="Fluegel L."/>
            <person name="Davis C.M."/>
            <person name="Simpson J.R."/>
            <person name="Lauterbach L."/>
            <person name="Steele A.D."/>
            <person name="Gui C."/>
            <person name="Meng S."/>
            <person name="Li G."/>
            <person name="Viehrig K."/>
            <person name="Ye F."/>
            <person name="Su P."/>
            <person name="Kiefer A.F."/>
            <person name="Nichols A."/>
            <person name="Cepeda A.J."/>
            <person name="Yan W."/>
            <person name="Fan B."/>
            <person name="Jiang Y."/>
            <person name="Adhikari A."/>
            <person name="Zheng C.-J."/>
            <person name="Schuster L."/>
            <person name="Cowan T.M."/>
            <person name="Smanski M.J."/>
            <person name="Chevrette M.G."/>
            <person name="De Carvalho L.P.S."/>
            <person name="Shen B."/>
        </authorList>
    </citation>
    <scope>NUCLEOTIDE SEQUENCE [LARGE SCALE GENOMIC DNA]</scope>
    <source>
        <strain evidence="2 3">NPDC056472</strain>
    </source>
</reference>
<feature type="compositionally biased region" description="Polar residues" evidence="1">
    <location>
        <begin position="71"/>
        <end position="80"/>
    </location>
</feature>
<comment type="caution">
    <text evidence="2">The sequence shown here is derived from an EMBL/GenBank/DDBJ whole genome shotgun (WGS) entry which is preliminary data.</text>
</comment>
<dbReference type="EMBL" id="JBHTRV010000001">
    <property type="protein sequence ID" value="MFE5978115.1"/>
    <property type="molecule type" value="Genomic_DNA"/>
</dbReference>
<dbReference type="RefSeq" id="WP_386252658.1">
    <property type="nucleotide sequence ID" value="NZ_JBHTRV010000001.1"/>
</dbReference>
<protein>
    <recommendedName>
        <fullName evidence="4">Ferredoxin</fullName>
    </recommendedName>
</protein>